<dbReference type="InterPro" id="IPR036940">
    <property type="entry name" value="PI3/4_kinase_cat_sf"/>
</dbReference>
<reference evidence="7 8" key="2">
    <citation type="submission" date="2018-11" db="EMBL/GenBank/DDBJ databases">
        <authorList>
            <consortium name="Pathogen Informatics"/>
        </authorList>
    </citation>
    <scope>NUCLEOTIDE SEQUENCE [LARGE SCALE GENOMIC DNA]</scope>
</reference>
<dbReference type="InterPro" id="IPR036770">
    <property type="entry name" value="Ankyrin_rpt-contain_sf"/>
</dbReference>
<evidence type="ECO:0000256" key="4">
    <source>
        <dbReference type="SAM" id="MobiDB-lite"/>
    </source>
</evidence>
<gene>
    <name evidence="7" type="ORF">HDID_LOCUS7834</name>
</gene>
<dbReference type="GO" id="GO:0031931">
    <property type="term" value="C:TORC1 complex"/>
    <property type="evidence" value="ECO:0007669"/>
    <property type="project" value="TreeGrafter"/>
</dbReference>
<dbReference type="PANTHER" id="PTHR11139">
    <property type="entry name" value="ATAXIA TELANGIECTASIA MUTATED ATM -RELATED"/>
    <property type="match status" value="1"/>
</dbReference>
<feature type="region of interest" description="Disordered" evidence="4">
    <location>
        <begin position="134"/>
        <end position="176"/>
    </location>
</feature>
<dbReference type="InterPro" id="IPR031559">
    <property type="entry name" value="SMG1"/>
</dbReference>
<name>A0A158QER9_HYMDI</name>
<dbReference type="SMART" id="SM01343">
    <property type="entry name" value="FATC"/>
    <property type="match status" value="1"/>
</dbReference>
<feature type="domain" description="PI3K/PI4K catalytic" evidence="5">
    <location>
        <begin position="2238"/>
        <end position="2592"/>
    </location>
</feature>
<proteinExistence type="predicted"/>
<dbReference type="SMART" id="SM00248">
    <property type="entry name" value="ANK"/>
    <property type="match status" value="3"/>
</dbReference>
<evidence type="ECO:0000259" key="6">
    <source>
        <dbReference type="PROSITE" id="PS51190"/>
    </source>
</evidence>
<dbReference type="InterPro" id="IPR000403">
    <property type="entry name" value="PI3/4_kinase_cat_dom"/>
</dbReference>
<keyword evidence="1" id="KW-0866">Nonsense-mediated mRNA decay</keyword>
<reference evidence="9" key="1">
    <citation type="submission" date="2016-04" db="UniProtKB">
        <authorList>
            <consortium name="WormBaseParasite"/>
        </authorList>
    </citation>
    <scope>IDENTIFICATION</scope>
</reference>
<dbReference type="Proteomes" id="UP000274504">
    <property type="component" value="Unassembled WGS sequence"/>
</dbReference>
<dbReference type="PROSITE" id="PS51190">
    <property type="entry name" value="FATC"/>
    <property type="match status" value="1"/>
</dbReference>
<evidence type="ECO:0000313" key="8">
    <source>
        <dbReference type="Proteomes" id="UP000274504"/>
    </source>
</evidence>
<dbReference type="Gene3D" id="3.30.1010.10">
    <property type="entry name" value="Phosphatidylinositol 3-kinase Catalytic Subunit, Chain A, domain 4"/>
    <property type="match status" value="1"/>
</dbReference>
<dbReference type="InterPro" id="IPR011009">
    <property type="entry name" value="Kinase-like_dom_sf"/>
</dbReference>
<dbReference type="GO" id="GO:0031932">
    <property type="term" value="C:TORC2 complex"/>
    <property type="evidence" value="ECO:0007669"/>
    <property type="project" value="TreeGrafter"/>
</dbReference>
<dbReference type="Pfam" id="PF02260">
    <property type="entry name" value="FATC"/>
    <property type="match status" value="1"/>
</dbReference>
<keyword evidence="2" id="KW-0040">ANK repeat</keyword>
<evidence type="ECO:0000256" key="3">
    <source>
        <dbReference type="SAM" id="Coils"/>
    </source>
</evidence>
<dbReference type="Gene3D" id="1.10.1070.11">
    <property type="entry name" value="Phosphatidylinositol 3-/4-kinase, catalytic domain"/>
    <property type="match status" value="1"/>
</dbReference>
<sequence>MGDSSGWFVAIKKSNLTSIQALSRYLENIDITTTLTIDRLEHENVTGLIFAAHVGNKDVVRWFLSQNANPNATTHLGWRPVHFAAKRGHVATVDMLVQQGAEIDVYTKDDETPLMLAEQSRMWDTVRKLKQLGTVDDDKSDTSSMLSSRENGPVRRRKKNLTKSGNKTTYGPLPLLGSSPKHKSNLIIKHLQYQNHPYDIDLSRKKLEFTSQMLNLPSPFTNRHNSQFYKNLKKLTAANLDNDIRINAALELIGVLRSAGSVPRRSGTNYTNSNSNRSLESCLRALEYSICEKHCPSELISLIADITSELVVLFDQSEDANTAVITYVGRLIQWICRNNSSQCRAGILALIASILSKNPSPTTHISSKLAATLISDLISLTDSLNEVETVSRLVNVAALIGDYNPREFGRRFSDLVDILIGWCVDSSDVHHSISQGSILNQICLHFSKWWFYNASSEVPSFKVSQSTCGMLSHLIEDADNAFREALTEHYQLASVKGNRRTGRSMPQNDMTQRLIAAKLFFSVLAGVCSSMLKYANETTPPARIDLTSLDQSEWHNHLLSILQTLDMLYSLISFKSPTSSSRSHIPPTYSLPLLTYGEIVRSIQEILLFTNSTVPLEQDYIGLHIESYLILPPGDCILQPSSQHAKILCELTLNHLKKITKRGHAEVLRAFRILFKSDTLIQRLKVSRCGSAELQKLLLSLVKDCDLLNPVIDMCLSDLRSVCSKLSSRSLTPSDELRILFAISVFSGIWKLCFGESTAEYALKEAVSRLRNILTEIRISGNIPLRIRLAFWSLVLQFRNLELFTDFVAIAEELTKTATMNLHELILLNHTLKMMDRTTDTNISQALSIYLLRLMESPCSPVRANCGADFCEAIGHLIRLWKEKKPNKVIFKLIYMCLSHPFPRIQFRGADLLLTFGPSLRHLKSPLTKNALLHWYSDTNIFLSTALIVDEFTEEVDLESSEEVALVCGAFPSLSGAAGVFNIITRGVPPSEGDLTRFNVLEHSTDYLRRLACLVSPVPTYTCNANWFAEDTSSLSIVSYFASSAIMDNKLNVAPWVDPISTFLSIEGIIHAVLANLTGRTGNYPYAKDLKAFFDIPVDLLSYQTPLWLVNHGGMLLTFMRSMEKSMMNGVDGYAAAVLPSPISTHIFLRANSITCRKWFNRIRIPLASLAAWMSGISLQGVECPATVVWNIYSILYQTVSTNPQEFLNKLKLVDNPEKIMLLLIQALHQLKALNELELVHDFLERLSVNANSSGLHIFSWIRGLVQILRGNLDDGLTFLFHFFEVFSTPLPNSFGAMSYEFARRTFINLLLRIGGCMEPQSGSKKVDVVDNQGDVPPITPKRRGIIKREVEISDQLLFRQPDAWDNSIPQISKPAEALASFIADQEDKLLSSTPNFLSDMTLVTRSHAAAVIPLIDLANGAPESSVSSLHLEAESSLQTLVAEADLLATKSPTPWPPIVDLSLGTWSLLTKNDVNPSVFLDACEPLLLPPHDDISRLPVECSRGVALRLLNQQFKAMGIKEDLHDFATLIASIKSREDLQLDDKLRFIRYVANLLWTSSDSNTNRIAAMTCLSEGLLYGITAASDIEKEKEKHYQLNVSVALQLFKCLSYPSSVQKSSTENCQIVSGVASDLVKNLSFFGQMASHTWADGKPIRSSFSLDPMENGLSPSELQMRLLMFATNISHTNESASAWLEMAHWCYERGQSEVKQTRTEAHRVLKASSSEYISTPILNSLTTEERESLIDLIPSEVFKKVPLMDKRIVAKIYAFLDKISDGFRSYQYCIEDLHNTDATTSGELRDTFIEYLAEEIALIDADRLLSECSSLAAALTSRLYALQSISAQAYVTFLAVAGRRLPTGGSAQEKIRPLNSTRAALRLLSLLNEPSRILRNTVADLITHGITKNPNSFISDSIDSHTSSIVWTGCLPQILDRLGHPDPVVRQCLLDLLSRLIHTTTKAATATSNSDRVLAKKLVYPALVGCRGVDYVQYEAKVESHLKLVEALVDAGYSSMVNEVSSFIDEMRRITVLWDELWFGILTQHLDDFNKRLIALEHERESEKENSVNSMDDILKLRCEALLAPTFSIFEQLSALTLDASAETPYELWFQNTYREYIDKTLQTLRNFCTTQPPDDCRKLLDPILNLYKRFQMLNQIPEKSAKGEGDEEKAVGENQEHENEEVEEGSQESIEEEEQKEKQRKVVRMTISNRLLDLAEISPILLTLNYNSAIPLPGRAQTSLVHIAPSIRVYPTKTRPKYLAFFNDKGQTMPYLLKCLEDLRLDERIMGLLRLTNTAFSSNGQPNDYTIPTYSITPIGPKAGLIQMVQAAVPLFKLYKKWQQRIAFDLAIDKVEGGGVLQFIAKAKPSDLFYRKLREHMPPHLANLNSRHLWSKEILVKILKELEMQTPQDLMTRELWAASSSMSAWWRIHHTYATSFGVTSAFGYLIGLGDRHLDNLLVDLSTGRIVHIDFNVCFDEGRSLKVPELVPFRFTRILRHALGPFAMSNINTEGGTFGASFVETLRTCRSIQELFYMHLQSFEVDPLTNWMSAAQSGVSWSAFDLAYFAAFRGGCLPPVSSDSQEQLTKQRRVQGRLSVEMERTTGLMAARMVELDTKEASWQTELNSSLNTLADNLKVLEVYQEKQIEANRITQQLAILNSKSKGNEQLAKFEHRCHELENTREEIKSALERVENFATGLEASIDRDMDILNKWLDQPSPSSSGDLSKLLDEYRNFAQTCIPPSDSKLHFSGDNTIRFASRREVASALKQAIRAPNVLTSFKELYYPTLTPQVDQFFSASLHNALTESKSNVRALKEQHYIPSTFDRNGLRALFDQSHENLMKFIHQNSYHNIQVAYSLSLVRNLITWITSMFVMEPLAHIDVLYQHTGAIECAVSVLDPTGSSNGLPFWAGDEIDANSELQFFSTVHALIGKIVELRDSLCYGFLPIMESAIRKSSRSDLQLLDRIGEAISSTDSALQFQQAVNTLVMGDSNSSLAEVFKQIHVTLSTVTTEMENACQTLANYPINATSWSRVDWITQAIAPLQSRCTADVGATTLWGWRPSNGPCELTTWLNEVYRAGMITIFKVATEISCIWADVRDGKQRSSISCAPYVTVVERDFINSLSDRLVLVSEALLASSRLLLTLFESLGFSVQQELLQQHSLMPMMGVAPTVPVLRLHQMAETYAGMHPNVLMLTSVVDSQLVHVFNTISSHIYTLMVSREIEANEVQLSLLQSACQTFDWMHDYADYSDSSLRCYLNRLKSRVEDEMRSDVNANPEIKRLCEIGLAICAVEHSRLGDNEDVNDAVALLNEYTSFCRKLGQCEKEFTETDAVLHDLKDQFNLSWPATEWPNVKRVSETLSSRMKEVKRELQICEKGIDFAISTLVDGNLVRESKDDFDCLSRALLSFERKFLSELNPYVKQLERFSQISNDQECESIWKEWLENYETWKTTSNQLVKDLAELTSGYSLKDSNKKTVIIGFLSVLRDSLKLRDSLVPSFKKLLERGMVRVLKRSKSSVIVSIIEKLELIDKVKEENNSEVADFMPSSRVLPQEVFSPQALLAMRRLYSRLQGVDEYLMCQKNEDSLSTVLSLTEQAGLCIRAAMDPNNLALMFEGWTPWV</sequence>
<dbReference type="PANTHER" id="PTHR11139:SF119">
    <property type="entry name" value="SERINE_THREONINE-PROTEIN KINASE SMG1"/>
    <property type="match status" value="1"/>
</dbReference>
<feature type="coiled-coil region" evidence="3">
    <location>
        <begin position="2634"/>
        <end position="2688"/>
    </location>
</feature>
<dbReference type="Pfam" id="PF00454">
    <property type="entry name" value="PI3_PI4_kinase"/>
    <property type="match status" value="1"/>
</dbReference>
<dbReference type="GO" id="GO:0005737">
    <property type="term" value="C:cytoplasm"/>
    <property type="evidence" value="ECO:0007669"/>
    <property type="project" value="TreeGrafter"/>
</dbReference>
<evidence type="ECO:0000313" key="9">
    <source>
        <dbReference type="WBParaSite" id="HDID_0000783601-mRNA-1"/>
    </source>
</evidence>
<dbReference type="Pfam" id="PF12796">
    <property type="entry name" value="Ank_2"/>
    <property type="match status" value="1"/>
</dbReference>
<dbReference type="EMBL" id="UYSG01010986">
    <property type="protein sequence ID" value="VDL60152.1"/>
    <property type="molecule type" value="Genomic_DNA"/>
</dbReference>
<dbReference type="WBParaSite" id="HDID_0000783601-mRNA-1">
    <property type="protein sequence ID" value="HDID_0000783601-mRNA-1"/>
    <property type="gene ID" value="HDID_0000783601"/>
</dbReference>
<accession>A0A158QER9</accession>
<evidence type="ECO:0000259" key="5">
    <source>
        <dbReference type="PROSITE" id="PS50290"/>
    </source>
</evidence>
<feature type="compositionally biased region" description="Acidic residues" evidence="4">
    <location>
        <begin position="2173"/>
        <end position="2189"/>
    </location>
</feature>
<keyword evidence="3" id="KW-0175">Coiled coil</keyword>
<evidence type="ECO:0000256" key="2">
    <source>
        <dbReference type="PROSITE-ProRule" id="PRU00023"/>
    </source>
</evidence>
<dbReference type="GO" id="GO:0000184">
    <property type="term" value="P:nuclear-transcribed mRNA catabolic process, nonsense-mediated decay"/>
    <property type="evidence" value="ECO:0007669"/>
    <property type="project" value="UniProtKB-KW"/>
</dbReference>
<dbReference type="InterPro" id="IPR002110">
    <property type="entry name" value="Ankyrin_rpt"/>
</dbReference>
<protein>
    <submittedName>
        <fullName evidence="9">ANK_REP_REGION domain-containing protein</fullName>
    </submittedName>
</protein>
<dbReference type="InterPro" id="IPR016024">
    <property type="entry name" value="ARM-type_fold"/>
</dbReference>
<dbReference type="OrthoDB" id="10065496at2759"/>
<organism evidence="9">
    <name type="scientific">Hymenolepis diminuta</name>
    <name type="common">Rat tapeworm</name>
    <dbReference type="NCBI Taxonomy" id="6216"/>
    <lineage>
        <taxon>Eukaryota</taxon>
        <taxon>Metazoa</taxon>
        <taxon>Spiralia</taxon>
        <taxon>Lophotrochozoa</taxon>
        <taxon>Platyhelminthes</taxon>
        <taxon>Cestoda</taxon>
        <taxon>Eucestoda</taxon>
        <taxon>Cyclophyllidea</taxon>
        <taxon>Hymenolepididae</taxon>
        <taxon>Hymenolepis</taxon>
    </lineage>
</organism>
<dbReference type="Pfam" id="PF15785">
    <property type="entry name" value="SMG1"/>
    <property type="match status" value="1"/>
</dbReference>
<dbReference type="GO" id="GO:0016242">
    <property type="term" value="P:negative regulation of macroautophagy"/>
    <property type="evidence" value="ECO:0007669"/>
    <property type="project" value="TreeGrafter"/>
</dbReference>
<dbReference type="SMART" id="SM00146">
    <property type="entry name" value="PI3Kc"/>
    <property type="match status" value="1"/>
</dbReference>
<dbReference type="SUPFAM" id="SSF56112">
    <property type="entry name" value="Protein kinase-like (PK-like)"/>
    <property type="match status" value="1"/>
</dbReference>
<dbReference type="STRING" id="6216.A0A158QER9"/>
<dbReference type="GO" id="GO:0031929">
    <property type="term" value="P:TOR signaling"/>
    <property type="evidence" value="ECO:0007669"/>
    <property type="project" value="TreeGrafter"/>
</dbReference>
<dbReference type="SMART" id="SM01345">
    <property type="entry name" value="Rapamycin_bind"/>
    <property type="match status" value="1"/>
</dbReference>
<dbReference type="InterPro" id="IPR050517">
    <property type="entry name" value="DDR_Repair_Kinase"/>
</dbReference>
<dbReference type="GO" id="GO:0004674">
    <property type="term" value="F:protein serine/threonine kinase activity"/>
    <property type="evidence" value="ECO:0007669"/>
    <property type="project" value="InterPro"/>
</dbReference>
<dbReference type="GO" id="GO:0005634">
    <property type="term" value="C:nucleus"/>
    <property type="evidence" value="ECO:0007669"/>
    <property type="project" value="TreeGrafter"/>
</dbReference>
<dbReference type="Gene3D" id="1.25.40.20">
    <property type="entry name" value="Ankyrin repeat-containing domain"/>
    <property type="match status" value="1"/>
</dbReference>
<dbReference type="PROSITE" id="PS50088">
    <property type="entry name" value="ANK_REPEAT"/>
    <property type="match status" value="1"/>
</dbReference>
<dbReference type="PROSITE" id="PS50290">
    <property type="entry name" value="PI3_4_KINASE_3"/>
    <property type="match status" value="1"/>
</dbReference>
<feature type="domain" description="FATC" evidence="6">
    <location>
        <begin position="3580"/>
        <end position="3612"/>
    </location>
</feature>
<dbReference type="PROSITE" id="PS50297">
    <property type="entry name" value="ANK_REP_REGION"/>
    <property type="match status" value="1"/>
</dbReference>
<feature type="compositionally biased region" description="Basic and acidic residues" evidence="4">
    <location>
        <begin position="2154"/>
        <end position="2172"/>
    </location>
</feature>
<dbReference type="SUPFAM" id="SSF48371">
    <property type="entry name" value="ARM repeat"/>
    <property type="match status" value="1"/>
</dbReference>
<feature type="region of interest" description="Disordered" evidence="4">
    <location>
        <begin position="2153"/>
        <end position="2194"/>
    </location>
</feature>
<feature type="repeat" description="ANK" evidence="2">
    <location>
        <begin position="76"/>
        <end position="108"/>
    </location>
</feature>
<evidence type="ECO:0000256" key="1">
    <source>
        <dbReference type="ARBA" id="ARBA00023161"/>
    </source>
</evidence>
<dbReference type="InterPro" id="IPR003152">
    <property type="entry name" value="FATC_dom"/>
</dbReference>
<dbReference type="SUPFAM" id="SSF48403">
    <property type="entry name" value="Ankyrin repeat"/>
    <property type="match status" value="1"/>
</dbReference>
<evidence type="ECO:0000313" key="7">
    <source>
        <dbReference type="EMBL" id="VDL60152.1"/>
    </source>
</evidence>